<organism evidence="4 5">
    <name type="scientific">Roseibium aggregatum</name>
    <dbReference type="NCBI Taxonomy" id="187304"/>
    <lineage>
        <taxon>Bacteria</taxon>
        <taxon>Pseudomonadati</taxon>
        <taxon>Pseudomonadota</taxon>
        <taxon>Alphaproteobacteria</taxon>
        <taxon>Hyphomicrobiales</taxon>
        <taxon>Stappiaceae</taxon>
        <taxon>Roseibium</taxon>
    </lineage>
</organism>
<evidence type="ECO:0000256" key="1">
    <source>
        <dbReference type="SAM" id="MobiDB-lite"/>
    </source>
</evidence>
<evidence type="ECO:0000313" key="5">
    <source>
        <dbReference type="Proteomes" id="UP000664096"/>
    </source>
</evidence>
<dbReference type="InterPro" id="IPR051043">
    <property type="entry name" value="Sulfatase_Mod_Factor_Kinase"/>
</dbReference>
<dbReference type="PANTHER" id="PTHR23150">
    <property type="entry name" value="SULFATASE MODIFYING FACTOR 1, 2"/>
    <property type="match status" value="1"/>
</dbReference>
<evidence type="ECO:0000256" key="2">
    <source>
        <dbReference type="SAM" id="Phobius"/>
    </source>
</evidence>
<dbReference type="GO" id="GO:0120147">
    <property type="term" value="F:formylglycine-generating oxidase activity"/>
    <property type="evidence" value="ECO:0007669"/>
    <property type="project" value="TreeGrafter"/>
</dbReference>
<evidence type="ECO:0000313" key="4">
    <source>
        <dbReference type="EMBL" id="MBN9670797.1"/>
    </source>
</evidence>
<keyword evidence="2" id="KW-1133">Transmembrane helix</keyword>
<feature type="region of interest" description="Disordered" evidence="1">
    <location>
        <begin position="190"/>
        <end position="230"/>
    </location>
</feature>
<name>A0A939J3P3_9HYPH</name>
<keyword evidence="2" id="KW-0812">Transmembrane</keyword>
<evidence type="ECO:0000259" key="3">
    <source>
        <dbReference type="Pfam" id="PF03781"/>
    </source>
</evidence>
<keyword evidence="2" id="KW-0472">Membrane</keyword>
<dbReference type="AlphaFoldDB" id="A0A939J3P3"/>
<feature type="compositionally biased region" description="Polar residues" evidence="1">
    <location>
        <begin position="202"/>
        <end position="220"/>
    </location>
</feature>
<dbReference type="Proteomes" id="UP000664096">
    <property type="component" value="Unassembled WGS sequence"/>
</dbReference>
<comment type="caution">
    <text evidence="4">The sequence shown here is derived from an EMBL/GenBank/DDBJ whole genome shotgun (WGS) entry which is preliminary data.</text>
</comment>
<feature type="domain" description="Sulfatase-modifying factor enzyme-like" evidence="3">
    <location>
        <begin position="232"/>
        <end position="448"/>
    </location>
</feature>
<accession>A0A939J3P3</accession>
<dbReference type="SUPFAM" id="SSF56436">
    <property type="entry name" value="C-type lectin-like"/>
    <property type="match status" value="1"/>
</dbReference>
<sequence>MSIPSATDYINRDGSDFPPRESAPGTPKDANSWLQREANDLPVSASEETGSPAKTWDKARKPAIKWHNDDDEIQTIPEVFRRQDAPDAGEESATRAVSFRWIAVFTALLVTTALGGVLYFSGFGGYFQESGEGSETSAAATASRTTQNLAETNREEINKAREALKAAMVGRGPSPKAVEPAETTAQAVKTQAGENSDVAPTKTVTAASPQLPRNTANAGQNPDAAKATAPFPDMVSIPAGTYQVPLMRADNVLDPERMVTIGAFAIGRHEVSRADWLQCVAAGACPGEGFDEGYFAAANTDLPITSITYDQTMAYIEWLNSQRPKDTPAYRLPSDAEWVVAARGASEETRNFAWGDRFDPAYVRKTGELVPVSEAETINGLTGIVGNAEERTSDCWTAEMDTNGCYRGLGVVRGAPLGEANQDTVSMNFRLGKALEAPYSSIGFRLAR</sequence>
<dbReference type="PANTHER" id="PTHR23150:SF19">
    <property type="entry name" value="FORMYLGLYCINE-GENERATING ENZYME"/>
    <property type="match status" value="1"/>
</dbReference>
<dbReference type="InterPro" id="IPR016187">
    <property type="entry name" value="CTDL_fold"/>
</dbReference>
<dbReference type="RefSeq" id="WP_207140367.1">
    <property type="nucleotide sequence ID" value="NZ_JAEKJZ010000001.1"/>
</dbReference>
<reference evidence="4" key="1">
    <citation type="submission" date="2020-12" db="EMBL/GenBank/DDBJ databases">
        <title>Oil enriched cultivation method for isolating marine PHA-producing bacteria.</title>
        <authorList>
            <person name="Zheng W."/>
            <person name="Yu S."/>
            <person name="Huang Y."/>
        </authorList>
    </citation>
    <scope>NUCLEOTIDE SEQUENCE</scope>
    <source>
        <strain evidence="4">SY-2-12</strain>
    </source>
</reference>
<dbReference type="Pfam" id="PF03781">
    <property type="entry name" value="FGE-sulfatase"/>
    <property type="match status" value="1"/>
</dbReference>
<dbReference type="EMBL" id="JAEKJZ010000001">
    <property type="protein sequence ID" value="MBN9670797.1"/>
    <property type="molecule type" value="Genomic_DNA"/>
</dbReference>
<dbReference type="InterPro" id="IPR042095">
    <property type="entry name" value="SUMF_sf"/>
</dbReference>
<dbReference type="Gene3D" id="3.90.1580.10">
    <property type="entry name" value="paralog of FGE (formylglycine-generating enzyme)"/>
    <property type="match status" value="1"/>
</dbReference>
<feature type="region of interest" description="Disordered" evidence="1">
    <location>
        <begin position="1"/>
        <end position="63"/>
    </location>
</feature>
<proteinExistence type="predicted"/>
<feature type="transmembrane region" description="Helical" evidence="2">
    <location>
        <begin position="101"/>
        <end position="120"/>
    </location>
</feature>
<protein>
    <submittedName>
        <fullName evidence="4">SUMF1/EgtB/PvdO family nonheme iron enzyme</fullName>
    </submittedName>
</protein>
<feature type="compositionally biased region" description="Basic and acidic residues" evidence="1">
    <location>
        <begin position="10"/>
        <end position="19"/>
    </location>
</feature>
<gene>
    <name evidence="4" type="ORF">JF539_10660</name>
</gene>
<dbReference type="InterPro" id="IPR005532">
    <property type="entry name" value="SUMF_dom"/>
</dbReference>